<dbReference type="GO" id="GO:0003986">
    <property type="term" value="F:acetyl-CoA hydrolase activity"/>
    <property type="evidence" value="ECO:0007669"/>
    <property type="project" value="TreeGrafter"/>
</dbReference>
<dbReference type="InterPro" id="IPR026888">
    <property type="entry name" value="AcetylCoA_hyd_C"/>
</dbReference>
<feature type="binding site" evidence="3">
    <location>
        <position position="376"/>
    </location>
    <ligand>
        <name>CoA</name>
        <dbReference type="ChEBI" id="CHEBI:57287"/>
    </ligand>
</feature>
<dbReference type="NCBIfam" id="TIGR03458">
    <property type="entry name" value="YgfH_subfam"/>
    <property type="match status" value="1"/>
</dbReference>
<accession>A0A1G6KQI4</accession>
<organism evidence="6 7">
    <name type="scientific">Melghirimyces thermohalophilus</name>
    <dbReference type="NCBI Taxonomy" id="1236220"/>
    <lineage>
        <taxon>Bacteria</taxon>
        <taxon>Bacillati</taxon>
        <taxon>Bacillota</taxon>
        <taxon>Bacilli</taxon>
        <taxon>Bacillales</taxon>
        <taxon>Thermoactinomycetaceae</taxon>
        <taxon>Melghirimyces</taxon>
    </lineage>
</organism>
<dbReference type="Proteomes" id="UP000199387">
    <property type="component" value="Unassembled WGS sequence"/>
</dbReference>
<dbReference type="PANTHER" id="PTHR43609">
    <property type="entry name" value="ACETYL-COA HYDROLASE"/>
    <property type="match status" value="1"/>
</dbReference>
<dbReference type="OrthoDB" id="9801795at2"/>
<dbReference type="GO" id="GO:0006083">
    <property type="term" value="P:acetate metabolic process"/>
    <property type="evidence" value="ECO:0007669"/>
    <property type="project" value="InterPro"/>
</dbReference>
<evidence type="ECO:0000313" key="7">
    <source>
        <dbReference type="Proteomes" id="UP000199387"/>
    </source>
</evidence>
<dbReference type="InterPro" id="IPR038460">
    <property type="entry name" value="AcetylCoA_hyd_C_sf"/>
</dbReference>
<dbReference type="Gene3D" id="3.40.1080.10">
    <property type="entry name" value="Glutaconate Coenzyme A-transferase"/>
    <property type="match status" value="1"/>
</dbReference>
<feature type="binding site" evidence="3">
    <location>
        <begin position="261"/>
        <end position="265"/>
    </location>
    <ligand>
        <name>CoA</name>
        <dbReference type="ChEBI" id="CHEBI:57287"/>
    </ligand>
</feature>
<dbReference type="RefSeq" id="WP_091567601.1">
    <property type="nucleotide sequence ID" value="NZ_FMZA01000006.1"/>
</dbReference>
<evidence type="ECO:0000256" key="1">
    <source>
        <dbReference type="ARBA" id="ARBA00009632"/>
    </source>
</evidence>
<dbReference type="GO" id="GO:0008775">
    <property type="term" value="F:acetate CoA-transferase activity"/>
    <property type="evidence" value="ECO:0007669"/>
    <property type="project" value="InterPro"/>
</dbReference>
<feature type="domain" description="Acetyl-CoA hydrolase/transferase N-terminal" evidence="4">
    <location>
        <begin position="14"/>
        <end position="213"/>
    </location>
</feature>
<name>A0A1G6KQI4_9BACL</name>
<evidence type="ECO:0000259" key="4">
    <source>
        <dbReference type="Pfam" id="PF02550"/>
    </source>
</evidence>
<feature type="active site" description="5-glutamyl coenzyme A thioester intermediate" evidence="2">
    <location>
        <position position="286"/>
    </location>
</feature>
<dbReference type="EMBL" id="FMZA01000006">
    <property type="protein sequence ID" value="SDC33088.1"/>
    <property type="molecule type" value="Genomic_DNA"/>
</dbReference>
<dbReference type="InterPro" id="IPR046433">
    <property type="entry name" value="ActCoA_hydro"/>
</dbReference>
<keyword evidence="6" id="KW-0808">Transferase</keyword>
<dbReference type="FunFam" id="3.40.1080.20:FF:000001">
    <property type="entry name" value="Acetyl-CoA hydrolase Ach1"/>
    <property type="match status" value="1"/>
</dbReference>
<feature type="domain" description="Acetyl-CoA hydrolase/transferase C-terminal" evidence="5">
    <location>
        <begin position="325"/>
        <end position="461"/>
    </location>
</feature>
<evidence type="ECO:0000256" key="3">
    <source>
        <dbReference type="PIRSR" id="PIRSR617821-2"/>
    </source>
</evidence>
<proteinExistence type="inferred from homology"/>
<evidence type="ECO:0000259" key="5">
    <source>
        <dbReference type="Pfam" id="PF13336"/>
    </source>
</evidence>
<dbReference type="Pfam" id="PF13336">
    <property type="entry name" value="AcetylCoA_hyd_C"/>
    <property type="match status" value="1"/>
</dbReference>
<dbReference type="SUPFAM" id="SSF100950">
    <property type="entry name" value="NagB/RpiA/CoA transferase-like"/>
    <property type="match status" value="2"/>
</dbReference>
<evidence type="ECO:0000313" key="6">
    <source>
        <dbReference type="EMBL" id="SDC33088.1"/>
    </source>
</evidence>
<dbReference type="AlphaFoldDB" id="A0A1G6KQI4"/>
<dbReference type="Gene3D" id="3.40.1080.20">
    <property type="entry name" value="Acetyl-CoA hydrolase/transferase C-terminal domain"/>
    <property type="match status" value="1"/>
</dbReference>
<keyword evidence="7" id="KW-1185">Reference proteome</keyword>
<dbReference type="InterPro" id="IPR037171">
    <property type="entry name" value="NagB/RpiA_transferase-like"/>
</dbReference>
<sequence>MEHRIHNPSLRSRIVSADEAQKWIRDGMNVGVSGFTRSGDVKAIPRALAEYKKKMGDTRRINLYSGASLGEADSDLSSQHLVGRRGPYQSDRDTRGAINRGEIQYIEQHLSHTAEWVRNGEPIDLAIIEAVAITEDGGIVPTTSVGNSPIFVQQAEQVIVEINMAMPEELIGVHDIYIPEKRPGRSPINITRVDDRIGRASIPCDPMKIVGIVFNDEPDSPSTIVPPDGETEQMAGYILELLEHEVKQGRLSERLAPLQSGVGSVANAVFNGLEQAPFDQLEIYTEVMQDAVFHLFDSDKVSFASGCSFTLSREMRDHVLSNLSKYRDRIVLRPQEISNHPEVIRRLGVIAINAALEVDIYGNVNSTHVSGSHIMNGIGGSGDFARNAGLTIFVTKSTAKDGRISSVVPFVPHVDHTEHDVDILVTEQGIADLRGLSPRERARVIIENLAHPYYKDALRDYFKRASQGGGNTPHLLQEAFSWHNRYQETGDMRQRELVLL</sequence>
<dbReference type="GO" id="GO:0006084">
    <property type="term" value="P:acetyl-CoA metabolic process"/>
    <property type="evidence" value="ECO:0007669"/>
    <property type="project" value="InterPro"/>
</dbReference>
<feature type="binding site" evidence="3">
    <location>
        <position position="400"/>
    </location>
    <ligand>
        <name>CoA</name>
        <dbReference type="ChEBI" id="CHEBI:57287"/>
    </ligand>
</feature>
<evidence type="ECO:0000256" key="2">
    <source>
        <dbReference type="PIRSR" id="PIRSR617821-1"/>
    </source>
</evidence>
<dbReference type="Pfam" id="PF02550">
    <property type="entry name" value="AcetylCoA_hydro"/>
    <property type="match status" value="1"/>
</dbReference>
<reference evidence="6 7" key="1">
    <citation type="submission" date="2016-10" db="EMBL/GenBank/DDBJ databases">
        <authorList>
            <person name="de Groot N.N."/>
        </authorList>
    </citation>
    <scope>NUCLEOTIDE SEQUENCE [LARGE SCALE GENOMIC DNA]</scope>
    <source>
        <strain evidence="6 7">DSM 45514</strain>
    </source>
</reference>
<dbReference type="InterPro" id="IPR003702">
    <property type="entry name" value="ActCoA_hydro_N"/>
</dbReference>
<dbReference type="PANTHER" id="PTHR43609:SF1">
    <property type="entry name" value="ACETYL-COA HYDROLASE"/>
    <property type="match status" value="1"/>
</dbReference>
<dbReference type="InterPro" id="IPR017821">
    <property type="entry name" value="Succinate_CoA_transferase"/>
</dbReference>
<gene>
    <name evidence="6" type="ORF">SAMN04488112_10699</name>
</gene>
<comment type="similarity">
    <text evidence="1">Belongs to the acetyl-CoA hydrolase/transferase family.</text>
</comment>
<dbReference type="Gene3D" id="3.30.750.70">
    <property type="entry name" value="4-hydroxybutyrate coenzyme like domains"/>
    <property type="match status" value="1"/>
</dbReference>
<feature type="binding site" evidence="3">
    <location>
        <position position="380"/>
    </location>
    <ligand>
        <name>CoA</name>
        <dbReference type="ChEBI" id="CHEBI:57287"/>
    </ligand>
</feature>
<dbReference type="STRING" id="1236220.SAMN04488112_10699"/>
<protein>
    <submittedName>
        <fullName evidence="6">Succinyl-CoA:acetate CoA-transferase</fullName>
    </submittedName>
</protein>